<evidence type="ECO:0000313" key="2">
    <source>
        <dbReference type="EMBL" id="ODS10342.1"/>
    </source>
</evidence>
<sequence length="231" mass="24965">MSLIETNLRNGQTQMLQAVGRYLMLKEGVLITAIVGEKSVVMPRGYVFDMGEEFTQLTVTNESDIEAIEIMTSVIPFVAGVDGSQLAINADLQIKDGLAVRFDAPQAVTLPVNQQVRAELTNLPNVLAVEVQNMPEAKEVQKVHVVEQSQPNLRYVAHETMTTTGTITGNVKRKELILKAGAGNQATIWLGGVAERGFELAPDGGFILSNGAELEVLIPANCKLYVSEVTA</sequence>
<dbReference type="Proteomes" id="UP000095131">
    <property type="component" value="Unassembled WGS sequence"/>
</dbReference>
<name>A0A1E3WMY9_9VIBR</name>
<dbReference type="EMBL" id="MDCJ01000002">
    <property type="protein sequence ID" value="ODS12588.1"/>
    <property type="molecule type" value="Genomic_DNA"/>
</dbReference>
<evidence type="ECO:0000313" key="3">
    <source>
        <dbReference type="EMBL" id="ODS12588.1"/>
    </source>
</evidence>
<organism evidence="2 4">
    <name type="scientific">Vibrio scophthalmi</name>
    <dbReference type="NCBI Taxonomy" id="45658"/>
    <lineage>
        <taxon>Bacteria</taxon>
        <taxon>Pseudomonadati</taxon>
        <taxon>Pseudomonadota</taxon>
        <taxon>Gammaproteobacteria</taxon>
        <taxon>Vibrionales</taxon>
        <taxon>Vibrionaceae</taxon>
        <taxon>Vibrio</taxon>
    </lineage>
</organism>
<comment type="caution">
    <text evidence="2">The sequence shown here is derived from an EMBL/GenBank/DDBJ whole genome shotgun (WGS) entry which is preliminary data.</text>
</comment>
<dbReference type="AlphaFoldDB" id="A0A1E3WMY9"/>
<dbReference type="RefSeq" id="WP_069446042.1">
    <property type="nucleotide sequence ID" value="NZ_MDCJ01000002.1"/>
</dbReference>
<protein>
    <submittedName>
        <fullName evidence="2">Uncharacterized protein</fullName>
    </submittedName>
</protein>
<evidence type="ECO:0000313" key="4">
    <source>
        <dbReference type="Proteomes" id="UP000095131"/>
    </source>
</evidence>
<proteinExistence type="predicted"/>
<dbReference type="EMBL" id="MDCJ01000007">
    <property type="protein sequence ID" value="ODS05209.1"/>
    <property type="molecule type" value="Genomic_DNA"/>
</dbReference>
<gene>
    <name evidence="2" type="ORF">VSF3289_00597</name>
    <name evidence="3" type="ORF">VSF3289_02913</name>
    <name evidence="1" type="ORF">VSF3289_04350</name>
</gene>
<dbReference type="EMBL" id="MDCJ01000002">
    <property type="protein sequence ID" value="ODS10342.1"/>
    <property type="molecule type" value="Genomic_DNA"/>
</dbReference>
<reference evidence="2 4" key="1">
    <citation type="submission" date="2016-08" db="EMBL/GenBank/DDBJ databases">
        <title>Genome sequencing of Vibrio scophthalmi strain FP3289, an isolated from Paralichthys olivaceus.</title>
        <authorList>
            <person name="Han H.-J."/>
        </authorList>
    </citation>
    <scope>NUCLEOTIDE SEQUENCE [LARGE SCALE GENOMIC DNA]</scope>
    <source>
        <strain evidence="2 4">FP3289</strain>
    </source>
</reference>
<dbReference type="OrthoDB" id="5863705at2"/>
<evidence type="ECO:0000313" key="1">
    <source>
        <dbReference type="EMBL" id="ODS05209.1"/>
    </source>
</evidence>
<accession>A0A1E3WMY9</accession>